<gene>
    <name evidence="3" type="ORF">FD09_GL001937</name>
</gene>
<protein>
    <submittedName>
        <fullName evidence="3">Uncharacterized protein</fullName>
    </submittedName>
</protein>
<reference evidence="3 4" key="1">
    <citation type="journal article" date="2015" name="Genome Announc.">
        <title>Expanding the biotechnology potential of lactobacilli through comparative genomics of 213 strains and associated genera.</title>
        <authorList>
            <person name="Sun Z."/>
            <person name="Harris H.M."/>
            <person name="McCann A."/>
            <person name="Guo C."/>
            <person name="Argimon S."/>
            <person name="Zhang W."/>
            <person name="Yang X."/>
            <person name="Jeffery I.B."/>
            <person name="Cooney J.C."/>
            <person name="Kagawa T.F."/>
            <person name="Liu W."/>
            <person name="Song Y."/>
            <person name="Salvetti E."/>
            <person name="Wrobel A."/>
            <person name="Rasinkangas P."/>
            <person name="Parkhill J."/>
            <person name="Rea M.C."/>
            <person name="O'Sullivan O."/>
            <person name="Ritari J."/>
            <person name="Douillard F.P."/>
            <person name="Paul Ross R."/>
            <person name="Yang R."/>
            <person name="Briner A.E."/>
            <person name="Felis G.E."/>
            <person name="de Vos W.M."/>
            <person name="Barrangou R."/>
            <person name="Klaenhammer T.R."/>
            <person name="Caufield P.W."/>
            <person name="Cui Y."/>
            <person name="Zhang H."/>
            <person name="O'Toole P.W."/>
        </authorList>
    </citation>
    <scope>NUCLEOTIDE SEQUENCE [LARGE SCALE GENOMIC DNA]</scope>
    <source>
        <strain evidence="3 4">DSM 12744</strain>
    </source>
</reference>
<evidence type="ECO:0000313" key="4">
    <source>
        <dbReference type="Proteomes" id="UP000051330"/>
    </source>
</evidence>
<evidence type="ECO:0000256" key="2">
    <source>
        <dbReference type="SAM" id="Phobius"/>
    </source>
</evidence>
<feature type="transmembrane region" description="Helical" evidence="2">
    <location>
        <begin position="366"/>
        <end position="388"/>
    </location>
</feature>
<organism evidence="3 4">
    <name type="scientific">Schleiferilactobacillus perolens DSM 12744</name>
    <dbReference type="NCBI Taxonomy" id="1423792"/>
    <lineage>
        <taxon>Bacteria</taxon>
        <taxon>Bacillati</taxon>
        <taxon>Bacillota</taxon>
        <taxon>Bacilli</taxon>
        <taxon>Lactobacillales</taxon>
        <taxon>Lactobacillaceae</taxon>
        <taxon>Schleiferilactobacillus</taxon>
    </lineage>
</organism>
<name>A0A0R1N0W4_9LACO</name>
<keyword evidence="2" id="KW-0812">Transmembrane</keyword>
<comment type="caution">
    <text evidence="3">The sequence shown here is derived from an EMBL/GenBank/DDBJ whole genome shotgun (WGS) entry which is preliminary data.</text>
</comment>
<dbReference type="PATRIC" id="fig|1423792.3.peg.1965"/>
<keyword evidence="2" id="KW-0472">Membrane</keyword>
<feature type="compositionally biased region" description="Low complexity" evidence="1">
    <location>
        <begin position="97"/>
        <end position="114"/>
    </location>
</feature>
<keyword evidence="2" id="KW-1133">Transmembrane helix</keyword>
<feature type="compositionally biased region" description="Low complexity" evidence="1">
    <location>
        <begin position="196"/>
        <end position="207"/>
    </location>
</feature>
<feature type="region of interest" description="Disordered" evidence="1">
    <location>
        <begin position="242"/>
        <end position="282"/>
    </location>
</feature>
<dbReference type="Proteomes" id="UP000051330">
    <property type="component" value="Unassembled WGS sequence"/>
</dbReference>
<dbReference type="EMBL" id="AZEC01000003">
    <property type="protein sequence ID" value="KRL13904.1"/>
    <property type="molecule type" value="Genomic_DNA"/>
</dbReference>
<feature type="compositionally biased region" description="Polar residues" evidence="1">
    <location>
        <begin position="175"/>
        <end position="195"/>
    </location>
</feature>
<evidence type="ECO:0000256" key="1">
    <source>
        <dbReference type="SAM" id="MobiDB-lite"/>
    </source>
</evidence>
<accession>A0A0R1N0W4</accession>
<feature type="compositionally biased region" description="Polar residues" evidence="1">
    <location>
        <begin position="28"/>
        <end position="44"/>
    </location>
</feature>
<dbReference type="AlphaFoldDB" id="A0A0R1N0W4"/>
<evidence type="ECO:0000313" key="3">
    <source>
        <dbReference type="EMBL" id="KRL13904.1"/>
    </source>
</evidence>
<sequence>MVMGVAQLQLLQPIQKDGQPVQQAGDEPSSSAREQGQRIPTNGTLGLGAEPANNNFQAQQPMFNNQPVQPEWQDNGAAEQGTDFTGADAAVPPLASGPADGNAADNYDNYAANPTWEQPADAFASPTEVIPNEQDNAGQPAANSYAAPDNLSAAPSFGASQYNTDYGNAYAAPNNWDNSGSAQPQAPNQNYQEAYQQPAQPGPDAGQNIYGGPQQPAAQYASGEAAADNVGTPVADAATDDQAGANAAPSNYDPINQDYGQTADDQQETDDTDTDQAEDTQPVKAHIGVTDILGTIFSVIVLIGSYVPGYFSNTASVIDFSKGTALLDKLQLSGSLVMQILMLIVASIGPLVFIIFSFWKRPSSPLIRFIAGVISVIGYAALFALMFYQGAITTVQIVSTGFALIGYISLAALLGEFIIGLVDLMRS</sequence>
<feature type="compositionally biased region" description="Polar residues" evidence="1">
    <location>
        <begin position="52"/>
        <end position="68"/>
    </location>
</feature>
<feature type="transmembrane region" description="Helical" evidence="2">
    <location>
        <begin position="292"/>
        <end position="311"/>
    </location>
</feature>
<feature type="transmembrane region" description="Helical" evidence="2">
    <location>
        <begin position="336"/>
        <end position="359"/>
    </location>
</feature>
<feature type="compositionally biased region" description="Acidic residues" evidence="1">
    <location>
        <begin position="265"/>
        <end position="278"/>
    </location>
</feature>
<feature type="region of interest" description="Disordered" evidence="1">
    <location>
        <begin position="1"/>
        <end position="228"/>
    </location>
</feature>
<feature type="transmembrane region" description="Helical" evidence="2">
    <location>
        <begin position="400"/>
        <end position="422"/>
    </location>
</feature>
<proteinExistence type="predicted"/>
<keyword evidence="4" id="KW-1185">Reference proteome</keyword>